<proteinExistence type="predicted"/>
<evidence type="ECO:0000256" key="6">
    <source>
        <dbReference type="ARBA" id="ARBA00023014"/>
    </source>
</evidence>
<evidence type="ECO:0000313" key="9">
    <source>
        <dbReference type="EMBL" id="SFV75369.1"/>
    </source>
</evidence>
<keyword evidence="6" id="KW-0411">Iron-sulfur</keyword>
<keyword evidence="4" id="KW-0249">Electron transport</keyword>
<evidence type="ECO:0000256" key="4">
    <source>
        <dbReference type="ARBA" id="ARBA00022982"/>
    </source>
</evidence>
<keyword evidence="1" id="KW-0813">Transport</keyword>
<keyword evidence="7" id="KW-1133">Transmembrane helix</keyword>
<dbReference type="Pfam" id="PF11614">
    <property type="entry name" value="FixG_C"/>
    <property type="match status" value="1"/>
</dbReference>
<dbReference type="InterPro" id="IPR017900">
    <property type="entry name" value="4Fe4S_Fe_S_CS"/>
</dbReference>
<dbReference type="GO" id="GO:0005886">
    <property type="term" value="C:plasma membrane"/>
    <property type="evidence" value="ECO:0007669"/>
    <property type="project" value="TreeGrafter"/>
</dbReference>
<keyword evidence="7" id="KW-0472">Membrane</keyword>
<feature type="transmembrane region" description="Helical" evidence="7">
    <location>
        <begin position="173"/>
        <end position="192"/>
    </location>
</feature>
<dbReference type="NCBIfam" id="TIGR02745">
    <property type="entry name" value="ccoG_rdxA_fixG"/>
    <property type="match status" value="1"/>
</dbReference>
<feature type="transmembrane region" description="Helical" evidence="7">
    <location>
        <begin position="326"/>
        <end position="344"/>
    </location>
</feature>
<dbReference type="PROSITE" id="PS00198">
    <property type="entry name" value="4FE4S_FER_1"/>
    <property type="match status" value="1"/>
</dbReference>
<gene>
    <name evidence="9" type="ORF">MNB_SM-3-389</name>
</gene>
<evidence type="ECO:0000259" key="8">
    <source>
        <dbReference type="PROSITE" id="PS51379"/>
    </source>
</evidence>
<feature type="transmembrane region" description="Helical" evidence="7">
    <location>
        <begin position="139"/>
        <end position="161"/>
    </location>
</feature>
<dbReference type="EMBL" id="FPHP01000029">
    <property type="protein sequence ID" value="SFV75369.1"/>
    <property type="molecule type" value="Genomic_DNA"/>
</dbReference>
<sequence>MGANEQKKGIKIPTPWRIKRYYMYAFATVVALVLPWITINGNHFFLLSFDKLKLHLAFVQYDMQELYLMPFLLMFMFLGIFAMTVVGGRVFCGWVCPQTVFRVIYRDLIETKILKLRKRIKNKQQEPDMSKPENKTKKVIAIAMWSVLALIAASDFMWYFVPPEDFFPYMADFSEHLVLVGAVAGIALFLIYDIVFLKENFCIYVCPYSRIQSVLYDEHTVMAIYDVNRGGHIYNDHKEKQFTKQKDLLSVEPNAECTACESCVSVCPTGIDIRKGLQLECINCLECVDACTTVMGKLGKPSLVTWSSEYEIIEQKGKTKIFRGKVIGYIVVLIGILIALAVMGSEKEHMLLNINKETRLYSIKHLPNGKFQVDNSYVFLLQNTESEKMKFYFDVIPPKGMEGKIKIVKPSKPFTAIPGYKKKKIVVLRTTDMLVKNNRKDTIIPIKIRAYALGHEDKVVVFRDARFVFPKLSVLNATK</sequence>
<dbReference type="InterPro" id="IPR032879">
    <property type="entry name" value="FixG_C"/>
</dbReference>
<accession>A0A1W1D437</accession>
<dbReference type="Pfam" id="PF13746">
    <property type="entry name" value="Fer4_18"/>
    <property type="match status" value="1"/>
</dbReference>
<feature type="domain" description="4Fe-4S ferredoxin-type" evidence="8">
    <location>
        <begin position="247"/>
        <end position="276"/>
    </location>
</feature>
<dbReference type="InterPro" id="IPR017896">
    <property type="entry name" value="4Fe4S_Fe-S-bd"/>
</dbReference>
<dbReference type="PROSITE" id="PS51379">
    <property type="entry name" value="4FE4S_FER_2"/>
    <property type="match status" value="1"/>
</dbReference>
<feature type="transmembrane region" description="Helical" evidence="7">
    <location>
        <begin position="21"/>
        <end position="46"/>
    </location>
</feature>
<reference evidence="9" key="1">
    <citation type="submission" date="2016-10" db="EMBL/GenBank/DDBJ databases">
        <authorList>
            <person name="de Groot N.N."/>
        </authorList>
    </citation>
    <scope>NUCLEOTIDE SEQUENCE</scope>
</reference>
<dbReference type="InterPro" id="IPR014116">
    <property type="entry name" value="Cyt_c_oxidase_cbb3_FixG"/>
</dbReference>
<dbReference type="AlphaFoldDB" id="A0A1W1D437"/>
<organism evidence="9">
    <name type="scientific">hydrothermal vent metagenome</name>
    <dbReference type="NCBI Taxonomy" id="652676"/>
    <lineage>
        <taxon>unclassified sequences</taxon>
        <taxon>metagenomes</taxon>
        <taxon>ecological metagenomes</taxon>
    </lineage>
</organism>
<evidence type="ECO:0000256" key="5">
    <source>
        <dbReference type="ARBA" id="ARBA00023004"/>
    </source>
</evidence>
<keyword evidence="7" id="KW-0812">Transmembrane</keyword>
<dbReference type="GO" id="GO:0046872">
    <property type="term" value="F:metal ion binding"/>
    <property type="evidence" value="ECO:0007669"/>
    <property type="project" value="UniProtKB-KW"/>
</dbReference>
<dbReference type="InterPro" id="IPR051684">
    <property type="entry name" value="Electron_Trans/Redox"/>
</dbReference>
<name>A0A1W1D437_9ZZZZ</name>
<dbReference type="Gene3D" id="3.30.70.20">
    <property type="match status" value="1"/>
</dbReference>
<dbReference type="GO" id="GO:0051539">
    <property type="term" value="F:4 iron, 4 sulfur cluster binding"/>
    <property type="evidence" value="ECO:0007669"/>
    <property type="project" value="UniProtKB-KW"/>
</dbReference>
<evidence type="ECO:0000256" key="3">
    <source>
        <dbReference type="ARBA" id="ARBA00022723"/>
    </source>
</evidence>
<keyword evidence="5" id="KW-0408">Iron</keyword>
<keyword evidence="3" id="KW-0479">Metal-binding</keyword>
<dbReference type="PANTHER" id="PTHR30176:SF3">
    <property type="entry name" value="FERREDOXIN-TYPE PROTEIN NAPH"/>
    <property type="match status" value="1"/>
</dbReference>
<evidence type="ECO:0000256" key="2">
    <source>
        <dbReference type="ARBA" id="ARBA00022485"/>
    </source>
</evidence>
<evidence type="ECO:0000256" key="7">
    <source>
        <dbReference type="SAM" id="Phobius"/>
    </source>
</evidence>
<dbReference type="Pfam" id="PF12801">
    <property type="entry name" value="Fer4_5"/>
    <property type="match status" value="1"/>
</dbReference>
<feature type="transmembrane region" description="Helical" evidence="7">
    <location>
        <begin position="66"/>
        <end position="92"/>
    </location>
</feature>
<protein>
    <submittedName>
        <fullName evidence="9">Type cbb3 cytochrome oxidase biogenesis protein CcoG, involved in Cu oxidation</fullName>
    </submittedName>
</protein>
<evidence type="ECO:0000256" key="1">
    <source>
        <dbReference type="ARBA" id="ARBA00022448"/>
    </source>
</evidence>
<dbReference type="PANTHER" id="PTHR30176">
    <property type="entry name" value="FERREDOXIN-TYPE PROTEIN NAPH"/>
    <property type="match status" value="1"/>
</dbReference>
<dbReference type="SUPFAM" id="SSF54862">
    <property type="entry name" value="4Fe-4S ferredoxins"/>
    <property type="match status" value="1"/>
</dbReference>
<keyword evidence="2" id="KW-0004">4Fe-4S</keyword>